<reference evidence="1 2" key="1">
    <citation type="submission" date="2024-08" db="EMBL/GenBank/DDBJ databases">
        <title>Genome mining of Saccharopolyspora cebuensis PGLac3 from Nigerian medicinal plant.</title>
        <authorList>
            <person name="Ezeobiora C.E."/>
            <person name="Igbokwe N.H."/>
            <person name="Amin D.H."/>
            <person name="Mendie U.E."/>
        </authorList>
    </citation>
    <scope>NUCLEOTIDE SEQUENCE [LARGE SCALE GENOMIC DNA]</scope>
    <source>
        <strain evidence="1 2">PGLac3</strain>
    </source>
</reference>
<organism evidence="1 2">
    <name type="scientific">Saccharopolyspora cebuensis</name>
    <dbReference type="NCBI Taxonomy" id="418759"/>
    <lineage>
        <taxon>Bacteria</taxon>
        <taxon>Bacillati</taxon>
        <taxon>Actinomycetota</taxon>
        <taxon>Actinomycetes</taxon>
        <taxon>Pseudonocardiales</taxon>
        <taxon>Pseudonocardiaceae</taxon>
        <taxon>Saccharopolyspora</taxon>
    </lineage>
</organism>
<evidence type="ECO:0000313" key="2">
    <source>
        <dbReference type="Proteomes" id="UP001564626"/>
    </source>
</evidence>
<name>A0ABV4CE66_9PSEU</name>
<evidence type="ECO:0000313" key="1">
    <source>
        <dbReference type="EMBL" id="MEY8039395.1"/>
    </source>
</evidence>
<comment type="caution">
    <text evidence="1">The sequence shown here is derived from an EMBL/GenBank/DDBJ whole genome shotgun (WGS) entry which is preliminary data.</text>
</comment>
<dbReference type="EMBL" id="JBGEHV010000011">
    <property type="protein sequence ID" value="MEY8039395.1"/>
    <property type="molecule type" value="Genomic_DNA"/>
</dbReference>
<protein>
    <submittedName>
        <fullName evidence="1">Uncharacterized protein</fullName>
    </submittedName>
</protein>
<proteinExistence type="predicted"/>
<dbReference type="RefSeq" id="WP_345367554.1">
    <property type="nucleotide sequence ID" value="NZ_BAABII010000019.1"/>
</dbReference>
<keyword evidence="2" id="KW-1185">Reference proteome</keyword>
<dbReference type="Proteomes" id="UP001564626">
    <property type="component" value="Unassembled WGS sequence"/>
</dbReference>
<sequence length="194" mass="21269">MVARPADLAQVAEHTWLRPGETFERIFERRPGFLVSTVAGRTSVPHEPPGPVPRCTQEVSDSYLRPSELVTEHGYLGDEWVHDHGVRGWATASRAEDAAARVADLLTAGNGYAWLVATAQRIAVVIPARYTDVPPDRLPPPAPVRGLETSLVTWWEAPPSVVRGVRDELLGRTFSGAPFARVDFTDGSSLLLRQ</sequence>
<gene>
    <name evidence="1" type="ORF">AB8O55_08295</name>
</gene>
<accession>A0ABV4CE66</accession>